<gene>
    <name evidence="1" type="ORF">GCM10009560_10600</name>
</gene>
<name>A0ABP3Z658_9ACTN</name>
<evidence type="ECO:0008006" key="3">
    <source>
        <dbReference type="Google" id="ProtNLM"/>
    </source>
</evidence>
<keyword evidence="2" id="KW-1185">Reference proteome</keyword>
<proteinExistence type="predicted"/>
<organism evidence="1 2">
    <name type="scientific">Nonomuraea longicatena</name>
    <dbReference type="NCBI Taxonomy" id="83682"/>
    <lineage>
        <taxon>Bacteria</taxon>
        <taxon>Bacillati</taxon>
        <taxon>Actinomycetota</taxon>
        <taxon>Actinomycetes</taxon>
        <taxon>Streptosporangiales</taxon>
        <taxon>Streptosporangiaceae</taxon>
        <taxon>Nonomuraea</taxon>
    </lineage>
</organism>
<reference evidence="2" key="1">
    <citation type="journal article" date="2019" name="Int. J. Syst. Evol. Microbiol.">
        <title>The Global Catalogue of Microorganisms (GCM) 10K type strain sequencing project: providing services to taxonomists for standard genome sequencing and annotation.</title>
        <authorList>
            <consortium name="The Broad Institute Genomics Platform"/>
            <consortium name="The Broad Institute Genome Sequencing Center for Infectious Disease"/>
            <person name="Wu L."/>
            <person name="Ma J."/>
        </authorList>
    </citation>
    <scope>NUCLEOTIDE SEQUENCE [LARGE SCALE GENOMIC DNA]</scope>
    <source>
        <strain evidence="2">JCM 11136</strain>
    </source>
</reference>
<dbReference type="EMBL" id="BAAAHQ010000004">
    <property type="protein sequence ID" value="GAA0915879.1"/>
    <property type="molecule type" value="Genomic_DNA"/>
</dbReference>
<evidence type="ECO:0000313" key="1">
    <source>
        <dbReference type="EMBL" id="GAA0915879.1"/>
    </source>
</evidence>
<sequence length="398" mass="43799">MPDNMVNGRHTREDLLTEEHLTTALDWLDQQTGWPDGAARAKLTAHLEHLDERRLRDRARLRRRVRRDQVARALAAYYAEAADGFRTYRVRCGPELLSTSLLTRPDWLGLSLPYGTAFNLTDTRSPRLPMDATGSRAAVEWLAEAVTGGHPTFNAPLYRMTGVDLGGDTVGAGFGAAEFVEYALSMRLLERELLDAIVDGRAVRPGALPLRDHYLPDRATVTHPSVRLCGGGPLALCAVARESDYVVLVRESENGRLTLVPQTFHEPATDFEEDVSVAATLRRELAEVLGEAPMAWLAEHPGRWRVECTGFGFELVSGDFAFASLIVVDDAGWWDGFGARLPSGLRAHSTRDPEGLAELLCDPGWSSEGLFALAEGLRRLSAVGGDRVRLPRLRPELG</sequence>
<evidence type="ECO:0000313" key="2">
    <source>
        <dbReference type="Proteomes" id="UP001501578"/>
    </source>
</evidence>
<protein>
    <recommendedName>
        <fullName evidence="3">Transcriptional regulator</fullName>
    </recommendedName>
</protein>
<comment type="caution">
    <text evidence="1">The sequence shown here is derived from an EMBL/GenBank/DDBJ whole genome shotgun (WGS) entry which is preliminary data.</text>
</comment>
<accession>A0ABP3Z658</accession>
<dbReference type="Proteomes" id="UP001501578">
    <property type="component" value="Unassembled WGS sequence"/>
</dbReference>